<sequence>MPVDPVVRVVDLALLPSHTGDKESQIFLKNKILKRESEIRKESSETVLQNVTNIVGKASPKDVSPTKEEYKNLLAESERQLLELKSKVTDTDKSKCSDSKPVTLTTPESNAMLTDVSLLDSSLELQTSSEDSMTKSTVGRPKDMLIIRETTDKSKDKGGSNDGGHGLNTSEKTDLPKPKTESDQLFECVLKEAKSKGWKKRDKNTAETRVFEE</sequence>
<feature type="region of interest" description="Disordered" evidence="1">
    <location>
        <begin position="126"/>
        <end position="183"/>
    </location>
</feature>
<proteinExistence type="predicted"/>
<name>A0A4C1UWL1_EUMVA</name>
<organism evidence="2 3">
    <name type="scientific">Eumeta variegata</name>
    <name type="common">Bagworm moth</name>
    <name type="synonym">Eumeta japonica</name>
    <dbReference type="NCBI Taxonomy" id="151549"/>
    <lineage>
        <taxon>Eukaryota</taxon>
        <taxon>Metazoa</taxon>
        <taxon>Ecdysozoa</taxon>
        <taxon>Arthropoda</taxon>
        <taxon>Hexapoda</taxon>
        <taxon>Insecta</taxon>
        <taxon>Pterygota</taxon>
        <taxon>Neoptera</taxon>
        <taxon>Endopterygota</taxon>
        <taxon>Lepidoptera</taxon>
        <taxon>Glossata</taxon>
        <taxon>Ditrysia</taxon>
        <taxon>Tineoidea</taxon>
        <taxon>Psychidae</taxon>
        <taxon>Oiketicinae</taxon>
        <taxon>Eumeta</taxon>
    </lineage>
</organism>
<feature type="compositionally biased region" description="Basic and acidic residues" evidence="1">
    <location>
        <begin position="88"/>
        <end position="98"/>
    </location>
</feature>
<feature type="compositionally biased region" description="Polar residues" evidence="1">
    <location>
        <begin position="126"/>
        <end position="137"/>
    </location>
</feature>
<gene>
    <name evidence="2" type="ORF">EVAR_91612_1</name>
</gene>
<dbReference type="EMBL" id="BGZK01000238">
    <property type="protein sequence ID" value="GBP30871.1"/>
    <property type="molecule type" value="Genomic_DNA"/>
</dbReference>
<feature type="compositionally biased region" description="Basic and acidic residues" evidence="1">
    <location>
        <begin position="140"/>
        <end position="159"/>
    </location>
</feature>
<reference evidence="2 3" key="1">
    <citation type="journal article" date="2019" name="Commun. Biol.">
        <title>The bagworm genome reveals a unique fibroin gene that provides high tensile strength.</title>
        <authorList>
            <person name="Kono N."/>
            <person name="Nakamura H."/>
            <person name="Ohtoshi R."/>
            <person name="Tomita M."/>
            <person name="Numata K."/>
            <person name="Arakawa K."/>
        </authorList>
    </citation>
    <scope>NUCLEOTIDE SEQUENCE [LARGE SCALE GENOMIC DNA]</scope>
</reference>
<feature type="compositionally biased region" description="Basic and acidic residues" evidence="1">
    <location>
        <begin position="171"/>
        <end position="182"/>
    </location>
</feature>
<evidence type="ECO:0000313" key="2">
    <source>
        <dbReference type="EMBL" id="GBP30871.1"/>
    </source>
</evidence>
<dbReference type="AlphaFoldDB" id="A0A4C1UWL1"/>
<accession>A0A4C1UWL1</accession>
<dbReference type="Proteomes" id="UP000299102">
    <property type="component" value="Unassembled WGS sequence"/>
</dbReference>
<evidence type="ECO:0000256" key="1">
    <source>
        <dbReference type="SAM" id="MobiDB-lite"/>
    </source>
</evidence>
<feature type="region of interest" description="Disordered" evidence="1">
    <location>
        <begin position="194"/>
        <end position="213"/>
    </location>
</feature>
<keyword evidence="3" id="KW-1185">Reference proteome</keyword>
<evidence type="ECO:0000313" key="3">
    <source>
        <dbReference type="Proteomes" id="UP000299102"/>
    </source>
</evidence>
<feature type="region of interest" description="Disordered" evidence="1">
    <location>
        <begin position="88"/>
        <end position="108"/>
    </location>
</feature>
<comment type="caution">
    <text evidence="2">The sequence shown here is derived from an EMBL/GenBank/DDBJ whole genome shotgun (WGS) entry which is preliminary data.</text>
</comment>
<feature type="compositionally biased region" description="Basic and acidic residues" evidence="1">
    <location>
        <begin position="203"/>
        <end position="213"/>
    </location>
</feature>
<protein>
    <submittedName>
        <fullName evidence="2">Uncharacterized protein</fullName>
    </submittedName>
</protein>